<dbReference type="EMBL" id="SOJK01000089">
    <property type="protein sequence ID" value="TET47470.1"/>
    <property type="molecule type" value="Genomic_DNA"/>
</dbReference>
<feature type="non-terminal residue" evidence="1">
    <location>
        <position position="55"/>
    </location>
</feature>
<reference evidence="1 2" key="1">
    <citation type="submission" date="2019-03" db="EMBL/GenBank/DDBJ databases">
        <title>Metabolic potential of uncultured bacteria and archaea associated with petroleum seepage in deep-sea sediments.</title>
        <authorList>
            <person name="Dong X."/>
            <person name="Hubert C."/>
        </authorList>
    </citation>
    <scope>NUCLEOTIDE SEQUENCE [LARGE SCALE GENOMIC DNA]</scope>
    <source>
        <strain evidence="1">E29_bin78</strain>
    </source>
</reference>
<accession>A0A523UY86</accession>
<sequence>MDIIVCVKNVPDVEEADLKISDKGTDIDKENLVFGINDWDNYAIEEAIILKEKYG</sequence>
<comment type="caution">
    <text evidence="1">The sequence shown here is derived from an EMBL/GenBank/DDBJ whole genome shotgun (WGS) entry which is preliminary data.</text>
</comment>
<protein>
    <submittedName>
        <fullName evidence="1">Electron transfer flavoprotein subunit beta</fullName>
    </submittedName>
</protein>
<evidence type="ECO:0000313" key="1">
    <source>
        <dbReference type="EMBL" id="TET47470.1"/>
    </source>
</evidence>
<evidence type="ECO:0000313" key="2">
    <source>
        <dbReference type="Proteomes" id="UP000320679"/>
    </source>
</evidence>
<gene>
    <name evidence="1" type="ORF">E3J59_02040</name>
</gene>
<dbReference type="AlphaFoldDB" id="A0A523UY86"/>
<dbReference type="Gene3D" id="3.40.50.620">
    <property type="entry name" value="HUPs"/>
    <property type="match status" value="1"/>
</dbReference>
<dbReference type="InterPro" id="IPR014729">
    <property type="entry name" value="Rossmann-like_a/b/a_fold"/>
</dbReference>
<name>A0A523UY86_UNCAE</name>
<organism evidence="1 2">
    <name type="scientific">Aerophobetes bacterium</name>
    <dbReference type="NCBI Taxonomy" id="2030807"/>
    <lineage>
        <taxon>Bacteria</taxon>
        <taxon>Candidatus Aerophobota</taxon>
    </lineage>
</organism>
<dbReference type="Proteomes" id="UP000320679">
    <property type="component" value="Unassembled WGS sequence"/>
</dbReference>
<dbReference type="SUPFAM" id="SSF52402">
    <property type="entry name" value="Adenine nucleotide alpha hydrolases-like"/>
    <property type="match status" value="1"/>
</dbReference>
<proteinExistence type="predicted"/>